<accession>A0A7X1AW94</accession>
<dbReference type="RefSeq" id="WP_185691866.1">
    <property type="nucleotide sequence ID" value="NZ_JACHVA010000046.1"/>
</dbReference>
<feature type="chain" id="PRO_5030714493" evidence="2">
    <location>
        <begin position="33"/>
        <end position="453"/>
    </location>
</feature>
<proteinExistence type="predicted"/>
<name>A0A7X1AW94_9BACT</name>
<reference evidence="3 4" key="1">
    <citation type="submission" date="2020-07" db="EMBL/GenBank/DDBJ databases">
        <authorList>
            <person name="Feng X."/>
        </authorList>
    </citation>
    <scope>NUCLEOTIDE SEQUENCE [LARGE SCALE GENOMIC DNA]</scope>
    <source>
        <strain evidence="3 4">JCM14086</strain>
    </source>
</reference>
<sequence>MKYIPNSAIRSSLIPTAWTLSLLSLTAGLVCAEDFTRSADGTSSDWSDASLWTPTAVPNSGDSATFDLSSSTSVYIDGNFAVNDLQVDATSGGRTLTFVSPTENTTHSLTINGTLSKANNSTNLSFQNQAGSNHWLNVSIGTLDLSTNGGTVNFGRSNGTRVLNQLSINQTILGGGGGSNSIGINLNISNDYTLGKLTFNPGDNEKKINLITNDASASGYSRTATSTGISDTSTNSTIAGSLNTSQSANEATLRIATESGQTYQAATSLTDGTGGTLTLRHDGAGTQILSGDLSHTGGTYVDSGTLVISGTLASEGNLSVSSTGTLVAANALTSENLILADGATLGFNLEEDGSISLSGDLLSTGSEAEFIIDFRGTGNLGESYNGVLSITGSSSAFEGSTLSFINFSNSEISGDLTFDELTNGFTIIPEPSQAALFIGAFLISILSAKRIRK</sequence>
<protein>
    <submittedName>
        <fullName evidence="3">Autotransporter</fullName>
    </submittedName>
</protein>
<dbReference type="Proteomes" id="UP000525652">
    <property type="component" value="Unassembled WGS sequence"/>
</dbReference>
<keyword evidence="4" id="KW-1185">Reference proteome</keyword>
<dbReference type="AlphaFoldDB" id="A0A7X1AW94"/>
<dbReference type="EMBL" id="JACHVA010000046">
    <property type="protein sequence ID" value="MBC2601141.1"/>
    <property type="molecule type" value="Genomic_DNA"/>
</dbReference>
<evidence type="ECO:0000256" key="1">
    <source>
        <dbReference type="ARBA" id="ARBA00022729"/>
    </source>
</evidence>
<organism evidence="3 4">
    <name type="scientific">Puniceicoccus vermicola</name>
    <dbReference type="NCBI Taxonomy" id="388746"/>
    <lineage>
        <taxon>Bacteria</taxon>
        <taxon>Pseudomonadati</taxon>
        <taxon>Verrucomicrobiota</taxon>
        <taxon>Opitutia</taxon>
        <taxon>Puniceicoccales</taxon>
        <taxon>Puniceicoccaceae</taxon>
        <taxon>Puniceicoccus</taxon>
    </lineage>
</organism>
<feature type="signal peptide" evidence="2">
    <location>
        <begin position="1"/>
        <end position="32"/>
    </location>
</feature>
<comment type="caution">
    <text evidence="3">The sequence shown here is derived from an EMBL/GenBank/DDBJ whole genome shotgun (WGS) entry which is preliminary data.</text>
</comment>
<dbReference type="Pfam" id="PF12951">
    <property type="entry name" value="PATR"/>
    <property type="match status" value="1"/>
</dbReference>
<evidence type="ECO:0000313" key="4">
    <source>
        <dbReference type="Proteomes" id="UP000525652"/>
    </source>
</evidence>
<evidence type="ECO:0000256" key="2">
    <source>
        <dbReference type="SAM" id="SignalP"/>
    </source>
</evidence>
<evidence type="ECO:0000313" key="3">
    <source>
        <dbReference type="EMBL" id="MBC2601141.1"/>
    </source>
</evidence>
<dbReference type="NCBIfam" id="TIGR02601">
    <property type="entry name" value="autotrns_rpt"/>
    <property type="match status" value="1"/>
</dbReference>
<gene>
    <name evidence="3" type="ORF">H5P30_05025</name>
</gene>
<dbReference type="InterPro" id="IPR013425">
    <property type="entry name" value="Autotrns_rpt"/>
</dbReference>
<keyword evidence="1 2" id="KW-0732">Signal</keyword>